<sequence length="459" mass="47363">MARVGFTFSADGSYAACLARGRDGGWFPERWALRGPRPHTVSLRGRGGPERPGGGLLALPDGRVLICRRDRDDGRRDGGRGRTPGRGAGVRRVGLFRLAMLCPSGEGTLELPLGELELDQVWLVPLPAPGPGTGPGRWRIGPSAALAVGCAPVAEGAVVTSVWLVNARDPRPRRIAELPGRHVGGVWLDRAGRMLALDRVARGRVKTVVLDLDTGRSSPLLQIAQNSNDRLVLADPGSGLLVVRSDAPGSDRLGWGVLGSDRPVRFPECLRPVDGAPVTPFAMWPGAAPTPQECAVAVWAGGPAGVRCAVWRPAQRRLVAHGAPRRLARGRGPLVGGRVEVAVQHTAVPHGGGHGRRPAAVRRRAGGPKGPPPERGARRPGAVERQAGGYPGAAEHAGAERAAGPAGPGGTGAAGPAGAEQVVADVGAGDGADPRPAPRGVPPLRRPVPLQQAPLTAGG</sequence>
<accession>A0A0T6LKH8</accession>
<feature type="compositionally biased region" description="Low complexity" evidence="1">
    <location>
        <begin position="392"/>
        <end position="405"/>
    </location>
</feature>
<feature type="region of interest" description="Disordered" evidence="1">
    <location>
        <begin position="345"/>
        <end position="459"/>
    </location>
</feature>
<evidence type="ECO:0000313" key="2">
    <source>
        <dbReference type="EMBL" id="KRV46605.1"/>
    </source>
</evidence>
<feature type="compositionally biased region" description="Low complexity" evidence="1">
    <location>
        <begin position="416"/>
        <end position="427"/>
    </location>
</feature>
<reference evidence="2 3" key="1">
    <citation type="submission" date="2015-10" db="EMBL/GenBank/DDBJ databases">
        <title>Draft genome sequence of pyrrolomycin-producing Streptomyces vitaminophilus.</title>
        <authorList>
            <person name="Graham D.E."/>
            <person name="Mahan K.M."/>
            <person name="Klingeman D.M."/>
            <person name="Hettich R.L."/>
            <person name="Parry R.J."/>
        </authorList>
    </citation>
    <scope>NUCLEOTIDE SEQUENCE [LARGE SCALE GENOMIC DNA]</scope>
    <source>
        <strain evidence="2 3">ATCC 31673</strain>
    </source>
</reference>
<name>A0A0T6LKH8_WENVI</name>
<feature type="compositionally biased region" description="Pro residues" evidence="1">
    <location>
        <begin position="435"/>
        <end position="446"/>
    </location>
</feature>
<dbReference type="EMBL" id="LLZU01000039">
    <property type="protein sequence ID" value="KRV46605.1"/>
    <property type="molecule type" value="Genomic_DNA"/>
</dbReference>
<organism evidence="2 3">
    <name type="scientific">Wenjunlia vitaminophila</name>
    <name type="common">Streptomyces vitaminophilus</name>
    <dbReference type="NCBI Taxonomy" id="76728"/>
    <lineage>
        <taxon>Bacteria</taxon>
        <taxon>Bacillati</taxon>
        <taxon>Actinomycetota</taxon>
        <taxon>Actinomycetes</taxon>
        <taxon>Kitasatosporales</taxon>
        <taxon>Streptomycetaceae</taxon>
        <taxon>Wenjunlia</taxon>
    </lineage>
</organism>
<evidence type="ECO:0000313" key="3">
    <source>
        <dbReference type="Proteomes" id="UP000050867"/>
    </source>
</evidence>
<feature type="compositionally biased region" description="Basic residues" evidence="1">
    <location>
        <begin position="353"/>
        <end position="366"/>
    </location>
</feature>
<dbReference type="STRING" id="76728.AQ490_12070"/>
<dbReference type="AlphaFoldDB" id="A0A0T6LKH8"/>
<feature type="compositionally biased region" description="Gly residues" evidence="1">
    <location>
        <begin position="406"/>
        <end position="415"/>
    </location>
</feature>
<feature type="compositionally biased region" description="Low complexity" evidence="1">
    <location>
        <begin position="447"/>
        <end position="459"/>
    </location>
</feature>
<protein>
    <submittedName>
        <fullName evidence="2">Uncharacterized protein</fullName>
    </submittedName>
</protein>
<comment type="caution">
    <text evidence="2">The sequence shown here is derived from an EMBL/GenBank/DDBJ whole genome shotgun (WGS) entry which is preliminary data.</text>
</comment>
<evidence type="ECO:0000256" key="1">
    <source>
        <dbReference type="SAM" id="MobiDB-lite"/>
    </source>
</evidence>
<keyword evidence="3" id="KW-1185">Reference proteome</keyword>
<dbReference type="eggNOG" id="COG1506">
    <property type="taxonomic scope" value="Bacteria"/>
</dbReference>
<dbReference type="Proteomes" id="UP000050867">
    <property type="component" value="Unassembled WGS sequence"/>
</dbReference>
<proteinExistence type="predicted"/>
<gene>
    <name evidence="2" type="ORF">AQ490_12070</name>
</gene>
<dbReference type="SUPFAM" id="SSF82171">
    <property type="entry name" value="DPP6 N-terminal domain-like"/>
    <property type="match status" value="1"/>
</dbReference>